<accession>A0A1F8EUA4</accession>
<dbReference type="Gene3D" id="2.40.160.20">
    <property type="match status" value="1"/>
</dbReference>
<dbReference type="Proteomes" id="UP000177507">
    <property type="component" value="Unassembled WGS sequence"/>
</dbReference>
<dbReference type="EMBL" id="MGJI01000021">
    <property type="protein sequence ID" value="OGN04441.1"/>
    <property type="molecule type" value="Genomic_DNA"/>
</dbReference>
<reference evidence="1 2" key="1">
    <citation type="journal article" date="2016" name="Nat. Commun.">
        <title>Thousands of microbial genomes shed light on interconnected biogeochemical processes in an aquifer system.</title>
        <authorList>
            <person name="Anantharaman K."/>
            <person name="Brown C.T."/>
            <person name="Hug L.A."/>
            <person name="Sharon I."/>
            <person name="Castelle C.J."/>
            <person name="Probst A.J."/>
            <person name="Thomas B.C."/>
            <person name="Singh A."/>
            <person name="Wilkins M.J."/>
            <person name="Karaoz U."/>
            <person name="Brodie E.L."/>
            <person name="Williams K.H."/>
            <person name="Hubbard S.S."/>
            <person name="Banfield J.F."/>
        </authorList>
    </citation>
    <scope>NUCLEOTIDE SEQUENCE [LARGE SCALE GENOMIC DNA]</scope>
</reference>
<organism evidence="1 2">
    <name type="scientific">Candidatus Yanofskybacteria bacterium RIFCSPHIGHO2_01_FULL_44_17</name>
    <dbReference type="NCBI Taxonomy" id="1802668"/>
    <lineage>
        <taxon>Bacteria</taxon>
        <taxon>Candidatus Yanofskyibacteriota</taxon>
    </lineage>
</organism>
<evidence type="ECO:0008006" key="3">
    <source>
        <dbReference type="Google" id="ProtNLM"/>
    </source>
</evidence>
<protein>
    <recommendedName>
        <fullName evidence="3">Outer membrane protein beta-barrel domain-containing protein</fullName>
    </recommendedName>
</protein>
<gene>
    <name evidence="1" type="ORF">A2831_01075</name>
</gene>
<dbReference type="AlphaFoldDB" id="A0A1F8EUA4"/>
<proteinExistence type="predicted"/>
<evidence type="ECO:0000313" key="2">
    <source>
        <dbReference type="Proteomes" id="UP000177507"/>
    </source>
</evidence>
<name>A0A1F8EUA4_9BACT</name>
<sequence>MKKTILLIFISVYPAFSQKVAVLVGGSVFIGKRSFVEPGNGSRETIDINDTKPRNAFTPGLEVRVNPRGRVAFGVGYQRWAMEQAPKHFSTPWWIDMTKEHSRYDLSGEAAGKVLIGTAYVNFTKKSAVQPFIGIGAGYSWFNTVRRTYNIWQNVDILTPELKALILNSGITMDQYQNPPAEVTTQEVNKYVLKGVAGFNVYPAKHLMLSFDGGYVNGPAANFSIGLTF</sequence>
<dbReference type="STRING" id="1802668.A2831_01075"/>
<evidence type="ECO:0000313" key="1">
    <source>
        <dbReference type="EMBL" id="OGN04441.1"/>
    </source>
</evidence>
<comment type="caution">
    <text evidence="1">The sequence shown here is derived from an EMBL/GenBank/DDBJ whole genome shotgun (WGS) entry which is preliminary data.</text>
</comment>